<reference evidence="1" key="1">
    <citation type="submission" date="2022-11" db="EMBL/GenBank/DDBJ databases">
        <title>Genomic repertoires linked with pathogenic potency of arthritogenic Prevotella copri isolated from the gut of rheumatoid arthritis patients.</title>
        <authorList>
            <person name="Nii T."/>
            <person name="Maeda Y."/>
            <person name="Motooka D."/>
            <person name="Naito M."/>
            <person name="Matsumoto Y."/>
            <person name="Ogawa T."/>
            <person name="Oguro-Igashira E."/>
            <person name="Kishikawa T."/>
            <person name="Yamashita M."/>
            <person name="Koizumi S."/>
            <person name="Kurakawa T."/>
            <person name="Okumura R."/>
            <person name="Kayama H."/>
            <person name="Murakami M."/>
            <person name="Sakaguchi T."/>
            <person name="Das B."/>
            <person name="Nakamura S."/>
            <person name="Okada Y."/>
            <person name="Kumanogoh A."/>
            <person name="Takeda K."/>
        </authorList>
    </citation>
    <scope>NUCLEOTIDE SEQUENCE</scope>
    <source>
        <strain evidence="1">N016-13</strain>
    </source>
</reference>
<dbReference type="RefSeq" id="WP_264964867.1">
    <property type="nucleotide sequence ID" value="NZ_JAPDUR010000003.1"/>
</dbReference>
<comment type="caution">
    <text evidence="1">The sequence shown here is derived from an EMBL/GenBank/DDBJ whole genome shotgun (WGS) entry which is preliminary data.</text>
</comment>
<gene>
    <name evidence="1" type="ORF">ONT05_15500</name>
</gene>
<accession>A0AAW5U1J3</accession>
<dbReference type="EMBL" id="JAPDUS010000050">
    <property type="protein sequence ID" value="MCW4094923.1"/>
    <property type="molecule type" value="Genomic_DNA"/>
</dbReference>
<sequence>MLDRQEYDDLMSYLKPVFKKIWAHENDERQKVGKSLDAFQFGFPINNIWLYLTEKNGEKFYIIFNVSFFSMISDQIKQAQTQYPENFGTGNADDVMDALYQVSNYKGLGDKNAYLDYLVDHCCCYVVYRVNGEFGDVLRIDLLRAIKPNINTPEKNDVVGGLLHVLKHFSLNGKNLATGTDKNDVFDVSHIIYLIAMAFRQKRTVKGSSCKYEALQKLQSGTGHAVFYRNPDTGVYYLNTYFYDKRYL</sequence>
<organism evidence="1 2">
    <name type="scientific">Segatella copri</name>
    <dbReference type="NCBI Taxonomy" id="165179"/>
    <lineage>
        <taxon>Bacteria</taxon>
        <taxon>Pseudomonadati</taxon>
        <taxon>Bacteroidota</taxon>
        <taxon>Bacteroidia</taxon>
        <taxon>Bacteroidales</taxon>
        <taxon>Prevotellaceae</taxon>
        <taxon>Segatella</taxon>
    </lineage>
</organism>
<evidence type="ECO:0000313" key="1">
    <source>
        <dbReference type="EMBL" id="MCW4094923.1"/>
    </source>
</evidence>
<proteinExistence type="predicted"/>
<dbReference type="AlphaFoldDB" id="A0AAW5U1J3"/>
<dbReference type="Proteomes" id="UP001209074">
    <property type="component" value="Unassembled WGS sequence"/>
</dbReference>
<evidence type="ECO:0000313" key="2">
    <source>
        <dbReference type="Proteomes" id="UP001209074"/>
    </source>
</evidence>
<name>A0AAW5U1J3_9BACT</name>
<protein>
    <submittedName>
        <fullName evidence="1">Uncharacterized protein</fullName>
    </submittedName>
</protein>